<feature type="compositionally biased region" description="Polar residues" evidence="2">
    <location>
        <begin position="226"/>
        <end position="238"/>
    </location>
</feature>
<gene>
    <name evidence="3" type="ORF">GPECTOR_2g1160</name>
</gene>
<evidence type="ECO:0008006" key="5">
    <source>
        <dbReference type="Google" id="ProtNLM"/>
    </source>
</evidence>
<feature type="region of interest" description="Disordered" evidence="2">
    <location>
        <begin position="206"/>
        <end position="259"/>
    </location>
</feature>
<evidence type="ECO:0000313" key="4">
    <source>
        <dbReference type="Proteomes" id="UP000075714"/>
    </source>
</evidence>
<dbReference type="GO" id="GO:0016491">
    <property type="term" value="F:oxidoreductase activity"/>
    <property type="evidence" value="ECO:0007669"/>
    <property type="project" value="UniProtKB-KW"/>
</dbReference>
<dbReference type="InterPro" id="IPR029041">
    <property type="entry name" value="FAD-linked_oxidoreductase-like"/>
</dbReference>
<dbReference type="SUPFAM" id="SSF51730">
    <property type="entry name" value="FAD-linked oxidoreductase"/>
    <property type="match status" value="1"/>
</dbReference>
<dbReference type="OrthoDB" id="508969at2759"/>
<reference evidence="4" key="1">
    <citation type="journal article" date="2016" name="Nat. Commun.">
        <title>The Gonium pectorale genome demonstrates co-option of cell cycle regulation during the evolution of multicellularity.</title>
        <authorList>
            <person name="Hanschen E.R."/>
            <person name="Marriage T.N."/>
            <person name="Ferris P.J."/>
            <person name="Hamaji T."/>
            <person name="Toyoda A."/>
            <person name="Fujiyama A."/>
            <person name="Neme R."/>
            <person name="Noguchi H."/>
            <person name="Minakuchi Y."/>
            <person name="Suzuki M."/>
            <person name="Kawai-Toyooka H."/>
            <person name="Smith D.R."/>
            <person name="Sparks H."/>
            <person name="Anderson J."/>
            <person name="Bakaric R."/>
            <person name="Luria V."/>
            <person name="Karger A."/>
            <person name="Kirschner M.W."/>
            <person name="Durand P.M."/>
            <person name="Michod R.E."/>
            <person name="Nozaki H."/>
            <person name="Olson B.J."/>
        </authorList>
    </citation>
    <scope>NUCLEOTIDE SEQUENCE [LARGE SCALE GENOMIC DNA]</scope>
    <source>
        <strain evidence="4">NIES-2863</strain>
    </source>
</reference>
<dbReference type="AlphaFoldDB" id="A0A150H1Z8"/>
<accession>A0A150H1Z8</accession>
<dbReference type="Gene3D" id="3.20.20.220">
    <property type="match status" value="2"/>
</dbReference>
<evidence type="ECO:0000313" key="3">
    <source>
        <dbReference type="EMBL" id="KXZ55610.1"/>
    </source>
</evidence>
<organism evidence="3 4">
    <name type="scientific">Gonium pectorale</name>
    <name type="common">Green alga</name>
    <dbReference type="NCBI Taxonomy" id="33097"/>
    <lineage>
        <taxon>Eukaryota</taxon>
        <taxon>Viridiplantae</taxon>
        <taxon>Chlorophyta</taxon>
        <taxon>core chlorophytes</taxon>
        <taxon>Chlorophyceae</taxon>
        <taxon>CS clade</taxon>
        <taxon>Chlamydomonadales</taxon>
        <taxon>Volvocaceae</taxon>
        <taxon>Gonium</taxon>
    </lineage>
</organism>
<evidence type="ECO:0000256" key="2">
    <source>
        <dbReference type="SAM" id="MobiDB-lite"/>
    </source>
</evidence>
<dbReference type="EMBL" id="LSYV01000003">
    <property type="protein sequence ID" value="KXZ55610.1"/>
    <property type="molecule type" value="Genomic_DNA"/>
</dbReference>
<comment type="caution">
    <text evidence="3">The sequence shown here is derived from an EMBL/GenBank/DDBJ whole genome shotgun (WGS) entry which is preliminary data.</text>
</comment>
<dbReference type="Proteomes" id="UP000075714">
    <property type="component" value="Unassembled WGS sequence"/>
</dbReference>
<keyword evidence="1" id="KW-0560">Oxidoreductase</keyword>
<keyword evidence="4" id="KW-1185">Reference proteome</keyword>
<evidence type="ECO:0000256" key="1">
    <source>
        <dbReference type="ARBA" id="ARBA00023002"/>
    </source>
</evidence>
<proteinExistence type="predicted"/>
<protein>
    <recommendedName>
        <fullName evidence="5">Methylenetetrahydrofolate reductase (NAD(P)H)</fullName>
    </recommendedName>
</protein>
<sequence>MLTLERGIGKAYGAEADLQATAAFRGEVFPDLPIATTWQNLGKALTGSLQASATADPAPPFTHYTTRPGALKVVTVAANLRSEREIERRVLAAAGEQAEAAGGQRADALLCVSGSHPVRTLPLATRFLRSSLDTLRVATRLKEAGHIHPGTQLWAVANPNTERDAVLLERKASLGASAVLTQPPLDWPAYLAWLDDVERRGLLRPAPQTESASARPAAGSVHPTAGSGSVLQQLQQRSPAEGSKGQAGPSGSALSPTADAAASVGHSAGRLRLLVGHPVISSAANLSFWVALSGCGGSAAARALLADAVAAEAEGKDAAARHMMAYNQQLVSQVLARGGVAGMHVMPITKAAKRIVQAMLTDGTLPRSEQH</sequence>
<name>A0A150H1Z8_GONPE</name>